<evidence type="ECO:0000256" key="1">
    <source>
        <dbReference type="ARBA" id="ARBA00022723"/>
    </source>
</evidence>
<evidence type="ECO:0000256" key="4">
    <source>
        <dbReference type="PROSITE-ProRule" id="PRU00134"/>
    </source>
</evidence>
<evidence type="ECO:0000259" key="5">
    <source>
        <dbReference type="PROSITE" id="PS50865"/>
    </source>
</evidence>
<keyword evidence="2 4" id="KW-0863">Zinc-finger</keyword>
<protein>
    <recommendedName>
        <fullName evidence="5">MYND-type domain-containing protein</fullName>
    </recommendedName>
</protein>
<gene>
    <name evidence="6" type="ORF">K491DRAFT_671115</name>
</gene>
<dbReference type="AlphaFoldDB" id="A0A6A6SL26"/>
<keyword evidence="1" id="KW-0479">Metal-binding</keyword>
<proteinExistence type="predicted"/>
<reference evidence="6" key="1">
    <citation type="journal article" date="2020" name="Stud. Mycol.">
        <title>101 Dothideomycetes genomes: a test case for predicting lifestyles and emergence of pathogens.</title>
        <authorList>
            <person name="Haridas S."/>
            <person name="Albert R."/>
            <person name="Binder M."/>
            <person name="Bloem J."/>
            <person name="Labutti K."/>
            <person name="Salamov A."/>
            <person name="Andreopoulos B."/>
            <person name="Baker S."/>
            <person name="Barry K."/>
            <person name="Bills G."/>
            <person name="Bluhm B."/>
            <person name="Cannon C."/>
            <person name="Castanera R."/>
            <person name="Culley D."/>
            <person name="Daum C."/>
            <person name="Ezra D."/>
            <person name="Gonzalez J."/>
            <person name="Henrissat B."/>
            <person name="Kuo A."/>
            <person name="Liang C."/>
            <person name="Lipzen A."/>
            <person name="Lutzoni F."/>
            <person name="Magnuson J."/>
            <person name="Mondo S."/>
            <person name="Nolan M."/>
            <person name="Ohm R."/>
            <person name="Pangilinan J."/>
            <person name="Park H.-J."/>
            <person name="Ramirez L."/>
            <person name="Alfaro M."/>
            <person name="Sun H."/>
            <person name="Tritt A."/>
            <person name="Yoshinaga Y."/>
            <person name="Zwiers L.-H."/>
            <person name="Turgeon B."/>
            <person name="Goodwin S."/>
            <person name="Spatafora J."/>
            <person name="Crous P."/>
            <person name="Grigoriev I."/>
        </authorList>
    </citation>
    <scope>NUCLEOTIDE SEQUENCE</scope>
    <source>
        <strain evidence="6">CBS 122681</strain>
    </source>
</reference>
<sequence>MLSGADAQALRTFTSSAILDLKHGFSDTYGLLFKRGSQDTFKSYFLQRAAALGSRAAAVKELEDKRWGLGDVPIYNVILMFLRMEKDRRDDYIALARFLIDEAKIPVDGVDMTGTSAMMYAISTMPYVEPEFAQMLFDAGAKIKHRNRFGCTAAMDIVTCYQHDVPTRKNHANMLRWYIEHGGDLDIPDGDGMKASDLAYMMKQVIPEFGEPNDTVQAGPRMSASMICYQCLQVAAASAPALPCCARCKSVNYCSRDCQKLAWKSHKPIC</sequence>
<keyword evidence="7" id="KW-1185">Reference proteome</keyword>
<name>A0A6A6SL26_9PLEO</name>
<dbReference type="Pfam" id="PF01753">
    <property type="entry name" value="zf-MYND"/>
    <property type="match status" value="1"/>
</dbReference>
<accession>A0A6A6SL26</accession>
<dbReference type="Gene3D" id="1.25.40.20">
    <property type="entry name" value="Ankyrin repeat-containing domain"/>
    <property type="match status" value="1"/>
</dbReference>
<evidence type="ECO:0000256" key="2">
    <source>
        <dbReference type="ARBA" id="ARBA00022771"/>
    </source>
</evidence>
<dbReference type="SUPFAM" id="SSF144232">
    <property type="entry name" value="HIT/MYND zinc finger-like"/>
    <property type="match status" value="1"/>
</dbReference>
<evidence type="ECO:0000313" key="6">
    <source>
        <dbReference type="EMBL" id="KAF2648132.1"/>
    </source>
</evidence>
<dbReference type="InterPro" id="IPR036770">
    <property type="entry name" value="Ankyrin_rpt-contain_sf"/>
</dbReference>
<dbReference type="EMBL" id="MU004556">
    <property type="protein sequence ID" value="KAF2648132.1"/>
    <property type="molecule type" value="Genomic_DNA"/>
</dbReference>
<keyword evidence="3" id="KW-0862">Zinc</keyword>
<dbReference type="PROSITE" id="PS01360">
    <property type="entry name" value="ZF_MYND_1"/>
    <property type="match status" value="1"/>
</dbReference>
<feature type="non-terminal residue" evidence="6">
    <location>
        <position position="270"/>
    </location>
</feature>
<dbReference type="OrthoDB" id="432970at2759"/>
<dbReference type="InterPro" id="IPR002893">
    <property type="entry name" value="Znf_MYND"/>
</dbReference>
<evidence type="ECO:0000313" key="7">
    <source>
        <dbReference type="Proteomes" id="UP000799324"/>
    </source>
</evidence>
<dbReference type="Proteomes" id="UP000799324">
    <property type="component" value="Unassembled WGS sequence"/>
</dbReference>
<dbReference type="SUPFAM" id="SSF48403">
    <property type="entry name" value="Ankyrin repeat"/>
    <property type="match status" value="1"/>
</dbReference>
<evidence type="ECO:0000256" key="3">
    <source>
        <dbReference type="ARBA" id="ARBA00022833"/>
    </source>
</evidence>
<dbReference type="GO" id="GO:0008270">
    <property type="term" value="F:zinc ion binding"/>
    <property type="evidence" value="ECO:0007669"/>
    <property type="project" value="UniProtKB-KW"/>
</dbReference>
<feature type="domain" description="MYND-type" evidence="5">
    <location>
        <begin position="228"/>
        <end position="270"/>
    </location>
</feature>
<dbReference type="Gene3D" id="6.10.140.2220">
    <property type="match status" value="1"/>
</dbReference>
<organism evidence="6 7">
    <name type="scientific">Lophiostoma macrostomum CBS 122681</name>
    <dbReference type="NCBI Taxonomy" id="1314788"/>
    <lineage>
        <taxon>Eukaryota</taxon>
        <taxon>Fungi</taxon>
        <taxon>Dikarya</taxon>
        <taxon>Ascomycota</taxon>
        <taxon>Pezizomycotina</taxon>
        <taxon>Dothideomycetes</taxon>
        <taxon>Pleosporomycetidae</taxon>
        <taxon>Pleosporales</taxon>
        <taxon>Lophiostomataceae</taxon>
        <taxon>Lophiostoma</taxon>
    </lineage>
</organism>
<dbReference type="PROSITE" id="PS50865">
    <property type="entry name" value="ZF_MYND_2"/>
    <property type="match status" value="1"/>
</dbReference>